<evidence type="ECO:0000256" key="1">
    <source>
        <dbReference type="ARBA" id="ARBA00004604"/>
    </source>
</evidence>
<comment type="function">
    <text evidence="5">Involved in rRNA-processing and ribosome biogenesis.</text>
</comment>
<comment type="subcellular location">
    <subcellularLocation>
        <location evidence="1">Nucleus</location>
        <location evidence="1">Nucleolus</location>
    </subcellularLocation>
</comment>
<accession>A0A5S6R4L7</accession>
<dbReference type="STRING" id="70415.A0A5S6R4L7"/>
<dbReference type="Pfam" id="PF04900">
    <property type="entry name" value="Fcf1"/>
    <property type="match status" value="1"/>
</dbReference>
<protein>
    <recommendedName>
        <fullName evidence="7">rRNA-processing protein UTP23 homolog</fullName>
    </recommendedName>
</protein>
<dbReference type="Proteomes" id="UP000046395">
    <property type="component" value="Unassembled WGS sequence"/>
</dbReference>
<dbReference type="AlphaFoldDB" id="A0A5S6R4L7"/>
<keyword evidence="2" id="KW-0690">Ribosome biogenesis</keyword>
<evidence type="ECO:0000256" key="3">
    <source>
        <dbReference type="ARBA" id="ARBA00022552"/>
    </source>
</evidence>
<dbReference type="PANTHER" id="PTHR12416">
    <property type="entry name" value="RRNA-PROCESSING PROTEIN UTP23 HOMOLOG"/>
    <property type="match status" value="1"/>
</dbReference>
<keyword evidence="10" id="KW-1185">Reference proteome</keyword>
<evidence type="ECO:0000256" key="7">
    <source>
        <dbReference type="ARBA" id="ARBA00071400"/>
    </source>
</evidence>
<feature type="compositionally biased region" description="Basic and acidic residues" evidence="8">
    <location>
        <begin position="258"/>
        <end position="273"/>
    </location>
</feature>
<dbReference type="InterPro" id="IPR029060">
    <property type="entry name" value="PIN-like_dom_sf"/>
</dbReference>
<dbReference type="FunFam" id="3.40.50.1010:FF:000006">
    <property type="entry name" value="rRNA-processing protein UTP23 homolog"/>
    <property type="match status" value="1"/>
</dbReference>
<name>A0A5S6R4L7_TRIMR</name>
<evidence type="ECO:0000313" key="11">
    <source>
        <dbReference type="WBParaSite" id="TMUE_3000014373.1"/>
    </source>
</evidence>
<dbReference type="Gene3D" id="3.40.50.1010">
    <property type="entry name" value="5'-nuclease"/>
    <property type="match status" value="1"/>
</dbReference>
<keyword evidence="3" id="KW-0698">rRNA processing</keyword>
<feature type="compositionally biased region" description="Polar residues" evidence="8">
    <location>
        <begin position="319"/>
        <end position="329"/>
    </location>
</feature>
<evidence type="ECO:0000256" key="2">
    <source>
        <dbReference type="ARBA" id="ARBA00022517"/>
    </source>
</evidence>
<feature type="region of interest" description="Disordered" evidence="8">
    <location>
        <begin position="258"/>
        <end position="329"/>
    </location>
</feature>
<dbReference type="Pfam" id="PF24779">
    <property type="entry name" value="UTP23_sensor"/>
    <property type="match status" value="1"/>
</dbReference>
<dbReference type="InterPro" id="IPR057776">
    <property type="entry name" value="UTP23_sensor"/>
</dbReference>
<evidence type="ECO:0000256" key="8">
    <source>
        <dbReference type="SAM" id="MobiDB-lite"/>
    </source>
</evidence>
<dbReference type="InterPro" id="IPR006984">
    <property type="entry name" value="Fcf1/UTP23"/>
</dbReference>
<dbReference type="GO" id="GO:0032040">
    <property type="term" value="C:small-subunit processome"/>
    <property type="evidence" value="ECO:0007669"/>
    <property type="project" value="InterPro"/>
</dbReference>
<organism evidence="10 11">
    <name type="scientific">Trichuris muris</name>
    <name type="common">Mouse whipworm</name>
    <dbReference type="NCBI Taxonomy" id="70415"/>
    <lineage>
        <taxon>Eukaryota</taxon>
        <taxon>Metazoa</taxon>
        <taxon>Ecdysozoa</taxon>
        <taxon>Nematoda</taxon>
        <taxon>Enoplea</taxon>
        <taxon>Dorylaimia</taxon>
        <taxon>Trichinellida</taxon>
        <taxon>Trichuridae</taxon>
        <taxon>Trichuris</taxon>
    </lineage>
</organism>
<feature type="compositionally biased region" description="Basic residues" evidence="8">
    <location>
        <begin position="302"/>
        <end position="315"/>
    </location>
</feature>
<dbReference type="Gene3D" id="1.10.287.2900">
    <property type="match status" value="1"/>
</dbReference>
<evidence type="ECO:0000256" key="4">
    <source>
        <dbReference type="ARBA" id="ARBA00023242"/>
    </source>
</evidence>
<dbReference type="CDD" id="cd09866">
    <property type="entry name" value="PIN_Fcf1-Utp23-H"/>
    <property type="match status" value="1"/>
</dbReference>
<keyword evidence="4" id="KW-0539">Nucleus</keyword>
<dbReference type="GO" id="GO:0006364">
    <property type="term" value="P:rRNA processing"/>
    <property type="evidence" value="ECO:0007669"/>
    <property type="project" value="UniProtKB-KW"/>
</dbReference>
<sequence>MPQSRRKRLLDFAKQLARCSSAVSAYGKCVSKHAESISKDVCAEQFLALVRCVSKVPNCRFVTPYFASPLCVHVSERMKVRRLKKAQRVLNFLRNNYDFVRPYRLLVDGTFCQHALENKINLREQLTKYLQGEVIINTTSCVLDELELLGKHFRGAWLIAKQFKLARCRHAAARNNPFPASQCLRKLIGKKNKRKYMVATQDPEFRDTVKENVLVCPFLLIHHKSIIFDHLSKRCKVAAQRDIEAKLNYEDSKETIDKLKREAGVAERPPKPERPRRRPKGPNPLSCKKKKKKSTEHEHSSTKQRGRSRRRRQRGRPTVDQQSVLSIGE</sequence>
<dbReference type="WBParaSite" id="TMUE_3000014373.1">
    <property type="protein sequence ID" value="TMUE_3000014373.1"/>
    <property type="gene ID" value="WBGene00292058"/>
</dbReference>
<evidence type="ECO:0000256" key="5">
    <source>
        <dbReference type="ARBA" id="ARBA00037300"/>
    </source>
</evidence>
<evidence type="ECO:0000259" key="9">
    <source>
        <dbReference type="Pfam" id="PF24779"/>
    </source>
</evidence>
<evidence type="ECO:0000256" key="6">
    <source>
        <dbReference type="ARBA" id="ARBA00038503"/>
    </source>
</evidence>
<feature type="domain" description="UTP23 sensor motif region" evidence="9">
    <location>
        <begin position="276"/>
        <end position="292"/>
    </location>
</feature>
<reference evidence="11" key="1">
    <citation type="submission" date="2019-12" db="UniProtKB">
        <authorList>
            <consortium name="WormBaseParasite"/>
        </authorList>
    </citation>
    <scope>IDENTIFICATION</scope>
</reference>
<dbReference type="SUPFAM" id="SSF88723">
    <property type="entry name" value="PIN domain-like"/>
    <property type="match status" value="1"/>
</dbReference>
<evidence type="ECO:0000313" key="10">
    <source>
        <dbReference type="Proteomes" id="UP000046395"/>
    </source>
</evidence>
<proteinExistence type="inferred from homology"/>
<comment type="similarity">
    <text evidence="6">Belongs to the UTP23/FCF1 family. UTP23 subfamily.</text>
</comment>